<evidence type="ECO:0000313" key="3">
    <source>
        <dbReference type="RefSeq" id="XP_002739218.2"/>
    </source>
</evidence>
<dbReference type="Pfam" id="PF00248">
    <property type="entry name" value="Aldo_ket_red"/>
    <property type="match status" value="1"/>
</dbReference>
<evidence type="ECO:0000259" key="1">
    <source>
        <dbReference type="Pfam" id="PF00248"/>
    </source>
</evidence>
<dbReference type="SUPFAM" id="SSF51430">
    <property type="entry name" value="NAD(P)-linked oxidoreductase"/>
    <property type="match status" value="1"/>
</dbReference>
<gene>
    <name evidence="3" type="primary">LOC100374490</name>
</gene>
<dbReference type="InterPro" id="IPR044479">
    <property type="entry name" value="LGALDH-like"/>
</dbReference>
<dbReference type="PANTHER" id="PTHR42686:SF1">
    <property type="entry name" value="GH17980P-RELATED"/>
    <property type="match status" value="1"/>
</dbReference>
<accession>A0ABM0GX08</accession>
<dbReference type="InterPro" id="IPR023210">
    <property type="entry name" value="NADP_OxRdtase_dom"/>
</dbReference>
<proteinExistence type="predicted"/>
<reference evidence="3" key="1">
    <citation type="submission" date="2025-08" db="UniProtKB">
        <authorList>
            <consortium name="RefSeq"/>
        </authorList>
    </citation>
    <scope>IDENTIFICATION</scope>
    <source>
        <tissue evidence="3">Testes</tissue>
    </source>
</reference>
<dbReference type="Proteomes" id="UP000694865">
    <property type="component" value="Unplaced"/>
</dbReference>
<dbReference type="GeneID" id="100374490"/>
<dbReference type="InterPro" id="IPR036812">
    <property type="entry name" value="NAD(P)_OxRdtase_dom_sf"/>
</dbReference>
<evidence type="ECO:0000313" key="2">
    <source>
        <dbReference type="Proteomes" id="UP000694865"/>
    </source>
</evidence>
<keyword evidence="2" id="KW-1185">Reference proteome</keyword>
<protein>
    <submittedName>
        <fullName evidence="3">L-galactose dehydrogenase-like</fullName>
    </submittedName>
</protein>
<sequence>MTGDRLPPTYVEGFHNRDDVMKMKYNRLGNTGLQVSVLGFGASSLGSVFHETDDDEAIQVVYKAIKSGINIIDVAPWYGHGKAETILGQALRDIPRQAYYLTTKVGRYQPKLDEMFDFTAERTMRSVNESLQRLGLNYVDIIQIHDMEFAPNLDVILNDTLWALQRVKDSGKAKFIGITGYPMDNFRIKMSNKNKLTTITGVTISQEKNVAVMNAAPISMGLLSNRGPPSWHPATDDIKDACKEAAKYCQDKGVDISKLAMHFTLDHDEIPTTFVSTASLSILESNLACVHEKLSTLETNTMADVMNRYFRPLGNKTWEGIEVANYWRQLETMKN</sequence>
<dbReference type="Gene3D" id="3.20.20.100">
    <property type="entry name" value="NADP-dependent oxidoreductase domain"/>
    <property type="match status" value="1"/>
</dbReference>
<feature type="domain" description="NADP-dependent oxidoreductase" evidence="1">
    <location>
        <begin position="38"/>
        <end position="303"/>
    </location>
</feature>
<dbReference type="PRINTS" id="PR00069">
    <property type="entry name" value="ALDKETRDTASE"/>
</dbReference>
<organism evidence="2 3">
    <name type="scientific">Saccoglossus kowalevskii</name>
    <name type="common">Acorn worm</name>
    <dbReference type="NCBI Taxonomy" id="10224"/>
    <lineage>
        <taxon>Eukaryota</taxon>
        <taxon>Metazoa</taxon>
        <taxon>Hemichordata</taxon>
        <taxon>Enteropneusta</taxon>
        <taxon>Harrimaniidae</taxon>
        <taxon>Saccoglossus</taxon>
    </lineage>
</organism>
<dbReference type="PANTHER" id="PTHR42686">
    <property type="entry name" value="GH17980P-RELATED"/>
    <property type="match status" value="1"/>
</dbReference>
<dbReference type="RefSeq" id="XP_002739218.2">
    <property type="nucleotide sequence ID" value="XM_002739172.2"/>
</dbReference>
<dbReference type="InterPro" id="IPR020471">
    <property type="entry name" value="AKR"/>
</dbReference>
<name>A0ABM0GX08_SACKO</name>
<dbReference type="CDD" id="cd19163">
    <property type="entry name" value="AKR_galDH"/>
    <property type="match status" value="1"/>
</dbReference>